<dbReference type="PANTHER" id="PTHR43669:SF3">
    <property type="entry name" value="ALCOHOL DEHYDROGENASE, PUTATIVE (AFU_ORTHOLOGUE AFUA_3G03445)-RELATED"/>
    <property type="match status" value="1"/>
</dbReference>
<dbReference type="CDD" id="cd05233">
    <property type="entry name" value="SDR_c"/>
    <property type="match status" value="1"/>
</dbReference>
<dbReference type="SMART" id="SM00822">
    <property type="entry name" value="PKS_KR"/>
    <property type="match status" value="1"/>
</dbReference>
<dbReference type="Gene3D" id="3.40.50.720">
    <property type="entry name" value="NAD(P)-binding Rossmann-like Domain"/>
    <property type="match status" value="1"/>
</dbReference>
<dbReference type="Proteomes" id="UP001602245">
    <property type="component" value="Unassembled WGS sequence"/>
</dbReference>
<proteinExistence type="inferred from homology"/>
<dbReference type="Pfam" id="PF13561">
    <property type="entry name" value="adh_short_C2"/>
    <property type="match status" value="1"/>
</dbReference>
<accession>A0ABW6WMI7</accession>
<evidence type="ECO:0000256" key="2">
    <source>
        <dbReference type="ARBA" id="ARBA00023002"/>
    </source>
</evidence>
<dbReference type="EMBL" id="JBIAZU010000005">
    <property type="protein sequence ID" value="MFF5293670.1"/>
    <property type="molecule type" value="Genomic_DNA"/>
</dbReference>
<reference evidence="4 5" key="1">
    <citation type="submission" date="2024-10" db="EMBL/GenBank/DDBJ databases">
        <title>The Natural Products Discovery Center: Release of the First 8490 Sequenced Strains for Exploring Actinobacteria Biosynthetic Diversity.</title>
        <authorList>
            <person name="Kalkreuter E."/>
            <person name="Kautsar S.A."/>
            <person name="Yang D."/>
            <person name="Bader C.D."/>
            <person name="Teijaro C.N."/>
            <person name="Fluegel L."/>
            <person name="Davis C.M."/>
            <person name="Simpson J.R."/>
            <person name="Lauterbach L."/>
            <person name="Steele A.D."/>
            <person name="Gui C."/>
            <person name="Meng S."/>
            <person name="Li G."/>
            <person name="Viehrig K."/>
            <person name="Ye F."/>
            <person name="Su P."/>
            <person name="Kiefer A.F."/>
            <person name="Nichols A."/>
            <person name="Cepeda A.J."/>
            <person name="Yan W."/>
            <person name="Fan B."/>
            <person name="Jiang Y."/>
            <person name="Adhikari A."/>
            <person name="Zheng C.-J."/>
            <person name="Schuster L."/>
            <person name="Cowan T.M."/>
            <person name="Smanski M.J."/>
            <person name="Chevrette M.G."/>
            <person name="De Carvalho L.P.S."/>
            <person name="Shen B."/>
        </authorList>
    </citation>
    <scope>NUCLEOTIDE SEQUENCE [LARGE SCALE GENOMIC DNA]</scope>
    <source>
        <strain evidence="4 5">NPDC000087</strain>
    </source>
</reference>
<evidence type="ECO:0000313" key="5">
    <source>
        <dbReference type="Proteomes" id="UP001602245"/>
    </source>
</evidence>
<sequence length="230" mass="23548">MAGKSVVVVGGTRGLGLGVARAARDAGARVTVVARRVEPDQGIQGDATDETFAEKVLADRNPELLVVTAGAVPAMGPLTGQTWETFSTNWHTDVRIAFSWLRAALRTPLAPGSRVVIFGSGAELRGSPLSGGYAGAKATVRLITGYAAGEARDLGIAMTTVLPLITPGTAVGEAAVEAYGKKDPEQFRAGLTSTPESVGAAIMGLATASDPMASAYVVDGAGLRTLENRQ</sequence>
<feature type="domain" description="Ketoreductase" evidence="3">
    <location>
        <begin position="4"/>
        <end position="168"/>
    </location>
</feature>
<dbReference type="InterPro" id="IPR036291">
    <property type="entry name" value="NAD(P)-bd_dom_sf"/>
</dbReference>
<dbReference type="InterPro" id="IPR057326">
    <property type="entry name" value="KR_dom"/>
</dbReference>
<dbReference type="PANTHER" id="PTHR43669">
    <property type="entry name" value="5-KETO-D-GLUCONATE 5-REDUCTASE"/>
    <property type="match status" value="1"/>
</dbReference>
<comment type="similarity">
    <text evidence="1">Belongs to the short-chain dehydrogenases/reductases (SDR) family.</text>
</comment>
<protein>
    <submittedName>
        <fullName evidence="4">SDR family oxidoreductase</fullName>
    </submittedName>
</protein>
<comment type="caution">
    <text evidence="4">The sequence shown here is derived from an EMBL/GenBank/DDBJ whole genome shotgun (WGS) entry which is preliminary data.</text>
</comment>
<dbReference type="RefSeq" id="WP_020513300.1">
    <property type="nucleotide sequence ID" value="NZ_JBIAZU010000005.1"/>
</dbReference>
<gene>
    <name evidence="4" type="ORF">ACFY35_29920</name>
</gene>
<name>A0ABW6WMI7_9ACTN</name>
<keyword evidence="2" id="KW-0560">Oxidoreductase</keyword>
<dbReference type="PRINTS" id="PR00081">
    <property type="entry name" value="GDHRDH"/>
</dbReference>
<keyword evidence="5" id="KW-1185">Reference proteome</keyword>
<dbReference type="InterPro" id="IPR002347">
    <property type="entry name" value="SDR_fam"/>
</dbReference>
<evidence type="ECO:0000313" key="4">
    <source>
        <dbReference type="EMBL" id="MFF5293670.1"/>
    </source>
</evidence>
<evidence type="ECO:0000256" key="1">
    <source>
        <dbReference type="ARBA" id="ARBA00006484"/>
    </source>
</evidence>
<dbReference type="SUPFAM" id="SSF51735">
    <property type="entry name" value="NAD(P)-binding Rossmann-fold domains"/>
    <property type="match status" value="1"/>
</dbReference>
<evidence type="ECO:0000259" key="3">
    <source>
        <dbReference type="SMART" id="SM00822"/>
    </source>
</evidence>
<organism evidence="4 5">
    <name type="scientific">Paractinoplanes globisporus</name>
    <dbReference type="NCBI Taxonomy" id="113565"/>
    <lineage>
        <taxon>Bacteria</taxon>
        <taxon>Bacillati</taxon>
        <taxon>Actinomycetota</taxon>
        <taxon>Actinomycetes</taxon>
        <taxon>Micromonosporales</taxon>
        <taxon>Micromonosporaceae</taxon>
        <taxon>Paractinoplanes</taxon>
    </lineage>
</organism>